<evidence type="ECO:0000313" key="3">
    <source>
        <dbReference type="Proteomes" id="UP001157006"/>
    </source>
</evidence>
<dbReference type="PANTHER" id="PTHR11439:SF498">
    <property type="entry name" value="DNAK FAMILY PROTEIN"/>
    <property type="match status" value="1"/>
</dbReference>
<sequence length="236" mass="26951">MLAGNGILNSLLISLGYSQSQADYSLYVKSDHHSFIALLVYVDYIVLAGNSMQVIKLVKQLLDETFRIKDLGKLRFFLGFDIARSATGIFMNQRKYTLELLENTDFLATKPSYVPFGPTFKLSLTDGKPFEDPSAYRRLIGRLIYLTNTRPDISYDVQHLSQFVSNLLVHHYQVAIRILRYLKSFSVRGILLSSTRSLKLYGFTDSDWARCPDTRKSTTEYCVILGSSLLCWKSKK</sequence>
<accession>A0AAV1ALZ7</accession>
<organism evidence="2 3">
    <name type="scientific">Vicia faba</name>
    <name type="common">Broad bean</name>
    <name type="synonym">Faba vulgaris</name>
    <dbReference type="NCBI Taxonomy" id="3906"/>
    <lineage>
        <taxon>Eukaryota</taxon>
        <taxon>Viridiplantae</taxon>
        <taxon>Streptophyta</taxon>
        <taxon>Embryophyta</taxon>
        <taxon>Tracheophyta</taxon>
        <taxon>Spermatophyta</taxon>
        <taxon>Magnoliopsida</taxon>
        <taxon>eudicotyledons</taxon>
        <taxon>Gunneridae</taxon>
        <taxon>Pentapetalae</taxon>
        <taxon>rosids</taxon>
        <taxon>fabids</taxon>
        <taxon>Fabales</taxon>
        <taxon>Fabaceae</taxon>
        <taxon>Papilionoideae</taxon>
        <taxon>50 kb inversion clade</taxon>
        <taxon>NPAAA clade</taxon>
        <taxon>Hologalegina</taxon>
        <taxon>IRL clade</taxon>
        <taxon>Fabeae</taxon>
        <taxon>Vicia</taxon>
    </lineage>
</organism>
<dbReference type="Pfam" id="PF07727">
    <property type="entry name" value="RVT_2"/>
    <property type="match status" value="1"/>
</dbReference>
<reference evidence="2 3" key="1">
    <citation type="submission" date="2023-01" db="EMBL/GenBank/DDBJ databases">
        <authorList>
            <person name="Kreplak J."/>
        </authorList>
    </citation>
    <scope>NUCLEOTIDE SEQUENCE [LARGE SCALE GENOMIC DNA]</scope>
</reference>
<evidence type="ECO:0000259" key="1">
    <source>
        <dbReference type="Pfam" id="PF07727"/>
    </source>
</evidence>
<name>A0AAV1ALZ7_VICFA</name>
<evidence type="ECO:0000313" key="2">
    <source>
        <dbReference type="EMBL" id="CAI8611306.1"/>
    </source>
</evidence>
<dbReference type="Proteomes" id="UP001157006">
    <property type="component" value="Chromosome 4"/>
</dbReference>
<protein>
    <recommendedName>
        <fullName evidence="1">Reverse transcriptase Ty1/copia-type domain-containing protein</fullName>
    </recommendedName>
</protein>
<dbReference type="InterPro" id="IPR013103">
    <property type="entry name" value="RVT_2"/>
</dbReference>
<keyword evidence="3" id="KW-1185">Reference proteome</keyword>
<dbReference type="EMBL" id="OX451739">
    <property type="protein sequence ID" value="CAI8611306.1"/>
    <property type="molecule type" value="Genomic_DNA"/>
</dbReference>
<proteinExistence type="predicted"/>
<feature type="domain" description="Reverse transcriptase Ty1/copia-type" evidence="1">
    <location>
        <begin position="6"/>
        <end position="116"/>
    </location>
</feature>
<dbReference type="InterPro" id="IPR043502">
    <property type="entry name" value="DNA/RNA_pol_sf"/>
</dbReference>
<dbReference type="PANTHER" id="PTHR11439">
    <property type="entry name" value="GAG-POL-RELATED RETROTRANSPOSON"/>
    <property type="match status" value="1"/>
</dbReference>
<dbReference type="SUPFAM" id="SSF56672">
    <property type="entry name" value="DNA/RNA polymerases"/>
    <property type="match status" value="1"/>
</dbReference>
<dbReference type="AlphaFoldDB" id="A0AAV1ALZ7"/>
<gene>
    <name evidence="2" type="ORF">VFH_IV223120</name>
</gene>